<organism evidence="7 8">
    <name type="scientific">Xylaria multiplex</name>
    <dbReference type="NCBI Taxonomy" id="323545"/>
    <lineage>
        <taxon>Eukaryota</taxon>
        <taxon>Fungi</taxon>
        <taxon>Dikarya</taxon>
        <taxon>Ascomycota</taxon>
        <taxon>Pezizomycotina</taxon>
        <taxon>Sordariomycetes</taxon>
        <taxon>Xylariomycetidae</taxon>
        <taxon>Xylariales</taxon>
        <taxon>Xylariaceae</taxon>
        <taxon>Xylaria</taxon>
    </lineage>
</organism>
<proteinExistence type="predicted"/>
<evidence type="ECO:0000313" key="7">
    <source>
        <dbReference type="EMBL" id="KAF2970120.1"/>
    </source>
</evidence>
<feature type="active site" description="Proton acceptor" evidence="4">
    <location>
        <position position="293"/>
    </location>
</feature>
<keyword evidence="8" id="KW-1185">Reference proteome</keyword>
<accession>A0A7C8ISM0</accession>
<protein>
    <submittedName>
        <fullName evidence="7">Uncharacterized protein</fullName>
    </submittedName>
</protein>
<dbReference type="EMBL" id="WUBL01000027">
    <property type="protein sequence ID" value="KAF2970120.1"/>
    <property type="molecule type" value="Genomic_DNA"/>
</dbReference>
<evidence type="ECO:0000256" key="2">
    <source>
        <dbReference type="ARBA" id="ARBA00022679"/>
    </source>
</evidence>
<dbReference type="AlphaFoldDB" id="A0A7C8ISM0"/>
<dbReference type="InterPro" id="IPR001077">
    <property type="entry name" value="COMT_C"/>
</dbReference>
<dbReference type="PIRSF" id="PIRSF005739">
    <property type="entry name" value="O-mtase"/>
    <property type="match status" value="1"/>
</dbReference>
<dbReference type="GO" id="GO:0046983">
    <property type="term" value="F:protein dimerization activity"/>
    <property type="evidence" value="ECO:0007669"/>
    <property type="project" value="InterPro"/>
</dbReference>
<comment type="caution">
    <text evidence="7">The sequence shown here is derived from an EMBL/GenBank/DDBJ whole genome shotgun (WGS) entry which is preliminary data.</text>
</comment>
<evidence type="ECO:0000259" key="6">
    <source>
        <dbReference type="Pfam" id="PF08100"/>
    </source>
</evidence>
<keyword evidence="1" id="KW-0489">Methyltransferase</keyword>
<feature type="domain" description="O-methyltransferase dimerisation" evidence="6">
    <location>
        <begin position="71"/>
        <end position="140"/>
    </location>
</feature>
<feature type="domain" description="O-methyltransferase C-terminal" evidence="5">
    <location>
        <begin position="283"/>
        <end position="364"/>
    </location>
</feature>
<dbReference type="PANTHER" id="PTHR43712">
    <property type="entry name" value="PUTATIVE (AFU_ORTHOLOGUE AFUA_4G14580)-RELATED"/>
    <property type="match status" value="1"/>
</dbReference>
<evidence type="ECO:0000256" key="1">
    <source>
        <dbReference type="ARBA" id="ARBA00022603"/>
    </source>
</evidence>
<dbReference type="InterPro" id="IPR036390">
    <property type="entry name" value="WH_DNA-bd_sf"/>
</dbReference>
<dbReference type="SUPFAM" id="SSF46785">
    <property type="entry name" value="Winged helix' DNA-binding domain"/>
    <property type="match status" value="1"/>
</dbReference>
<dbReference type="InParanoid" id="A0A7C8ISM0"/>
<dbReference type="InterPro" id="IPR029063">
    <property type="entry name" value="SAM-dependent_MTases_sf"/>
</dbReference>
<dbReference type="GO" id="GO:0032259">
    <property type="term" value="P:methylation"/>
    <property type="evidence" value="ECO:0007669"/>
    <property type="project" value="UniProtKB-KW"/>
</dbReference>
<dbReference type="Pfam" id="PF00891">
    <property type="entry name" value="Methyltransf_2"/>
    <property type="match status" value="1"/>
</dbReference>
<gene>
    <name evidence="7" type="ORF">GQX73_g3425</name>
</gene>
<keyword evidence="2" id="KW-0808">Transferase</keyword>
<dbReference type="InterPro" id="IPR012967">
    <property type="entry name" value="COMT_dimerisation"/>
</dbReference>
<name>A0A7C8ISM0_9PEZI</name>
<sequence length="384" mass="42337">MSPEPSSSDYIHLLVERIKAATQHCTRADGSLQFESDTMRRDLIVAAEQLLMAARSPEETLFAIAQQPAQNAALRCLIALGILDKLPLNGDSCSLDDLAEAVGAEKTLLGRILRACTSTSLLNETSELHYAHNALSRALLPPANRALVTLMYDYIGRGVFALPEFLRERKWQDPGSYADCSFMLGSHTTLPMWEFYEEDAVCGKTFDLGMQSEMVPALSSGKQGGNFPFGRELSLPNTTGESQEGDQPTIVDLGGGRGQGLQDIRKNHPELSAARFVLMDLSAHVYYLRRCLHNWDDGACKTILSNVANAMDATRSRLLVTDMVVDNEGAARGAAWEDLGMMAIGGIERTERHWRDLLDQNGFRVHKIWRDDSGGHATIEARLK</sequence>
<evidence type="ECO:0000259" key="5">
    <source>
        <dbReference type="Pfam" id="PF00891"/>
    </source>
</evidence>
<dbReference type="PROSITE" id="PS51683">
    <property type="entry name" value="SAM_OMT_II"/>
    <property type="match status" value="1"/>
</dbReference>
<evidence type="ECO:0000256" key="3">
    <source>
        <dbReference type="ARBA" id="ARBA00022691"/>
    </source>
</evidence>
<dbReference type="Proteomes" id="UP000481858">
    <property type="component" value="Unassembled WGS sequence"/>
</dbReference>
<evidence type="ECO:0000313" key="8">
    <source>
        <dbReference type="Proteomes" id="UP000481858"/>
    </source>
</evidence>
<keyword evidence="3" id="KW-0949">S-adenosyl-L-methionine</keyword>
<evidence type="ECO:0000256" key="4">
    <source>
        <dbReference type="PIRSR" id="PIRSR005739-1"/>
    </source>
</evidence>
<dbReference type="PANTHER" id="PTHR43712:SF1">
    <property type="entry name" value="HYPOTHETICAL O-METHYLTRANSFERASE (EUROFUNG)-RELATED"/>
    <property type="match status" value="1"/>
</dbReference>
<dbReference type="InterPro" id="IPR036388">
    <property type="entry name" value="WH-like_DNA-bd_sf"/>
</dbReference>
<dbReference type="Pfam" id="PF08100">
    <property type="entry name" value="Dimerisation"/>
    <property type="match status" value="1"/>
</dbReference>
<reference evidence="7 8" key="1">
    <citation type="submission" date="2019-12" db="EMBL/GenBank/DDBJ databases">
        <title>Draft genome sequence of the ascomycete Xylaria multiplex DSM 110363.</title>
        <authorList>
            <person name="Buettner E."/>
            <person name="Kellner H."/>
        </authorList>
    </citation>
    <scope>NUCLEOTIDE SEQUENCE [LARGE SCALE GENOMIC DNA]</scope>
    <source>
        <strain evidence="7 8">DSM 110363</strain>
    </source>
</reference>
<dbReference type="GO" id="GO:0008171">
    <property type="term" value="F:O-methyltransferase activity"/>
    <property type="evidence" value="ECO:0007669"/>
    <property type="project" value="InterPro"/>
</dbReference>
<dbReference type="SUPFAM" id="SSF53335">
    <property type="entry name" value="S-adenosyl-L-methionine-dependent methyltransferases"/>
    <property type="match status" value="1"/>
</dbReference>
<dbReference type="Gene3D" id="3.40.50.150">
    <property type="entry name" value="Vaccinia Virus protein VP39"/>
    <property type="match status" value="2"/>
</dbReference>
<dbReference type="OrthoDB" id="1535081at2759"/>
<dbReference type="Gene3D" id="1.10.10.10">
    <property type="entry name" value="Winged helix-like DNA-binding domain superfamily/Winged helix DNA-binding domain"/>
    <property type="match status" value="1"/>
</dbReference>
<dbReference type="InterPro" id="IPR016461">
    <property type="entry name" value="COMT-like"/>
</dbReference>